<feature type="transmembrane region" description="Helical" evidence="1">
    <location>
        <begin position="70"/>
        <end position="93"/>
    </location>
</feature>
<reference evidence="2" key="1">
    <citation type="submission" date="2021-01" db="EMBL/GenBank/DDBJ databases">
        <authorList>
            <person name="Corre E."/>
            <person name="Pelletier E."/>
            <person name="Niang G."/>
            <person name="Scheremetjew M."/>
            <person name="Finn R."/>
            <person name="Kale V."/>
            <person name="Holt S."/>
            <person name="Cochrane G."/>
            <person name="Meng A."/>
            <person name="Brown T."/>
            <person name="Cohen L."/>
        </authorList>
    </citation>
    <scope>NUCLEOTIDE SEQUENCE</scope>
    <source>
        <strain evidence="2">S3</strain>
    </source>
</reference>
<feature type="transmembrane region" description="Helical" evidence="1">
    <location>
        <begin position="105"/>
        <end position="123"/>
    </location>
</feature>
<sequence length="232" mass="25734">MAAESETVLDPYNILTVFMVAIPQGLQDFDFNLALLVQLLPVLQNLYCDVLLVLVVVASQHHSEGTPAQLLLDFIAIQHVVLGLIEVVGLVVIETVVVDLVGGRVLILRILILASELVLHILANSLVLSRNIEIVDHIVIRDLILLILAQLSSEKADDLITSHREGVGRRLARLSGLLMHELLLLQNLTIGRLSRLDLNVFLIRKIRMSELVLVGEPFLNRVRVLASRDDPN</sequence>
<evidence type="ECO:0000256" key="1">
    <source>
        <dbReference type="SAM" id="Phobius"/>
    </source>
</evidence>
<dbReference type="EMBL" id="HBIH01013171">
    <property type="protein sequence ID" value="CAE0324800.1"/>
    <property type="molecule type" value="Transcribed_RNA"/>
</dbReference>
<gene>
    <name evidence="2" type="ORF">SINC0208_LOCUS5422</name>
</gene>
<proteinExistence type="predicted"/>
<organism evidence="2">
    <name type="scientific">Strombidium inclinatum</name>
    <dbReference type="NCBI Taxonomy" id="197538"/>
    <lineage>
        <taxon>Eukaryota</taxon>
        <taxon>Sar</taxon>
        <taxon>Alveolata</taxon>
        <taxon>Ciliophora</taxon>
        <taxon>Intramacronucleata</taxon>
        <taxon>Spirotrichea</taxon>
        <taxon>Oligotrichia</taxon>
        <taxon>Strombidiidae</taxon>
        <taxon>Strombidium</taxon>
    </lineage>
</organism>
<accession>A0A7S3IIV4</accession>
<protein>
    <submittedName>
        <fullName evidence="2">Uncharacterized protein</fullName>
    </submittedName>
</protein>
<keyword evidence="1" id="KW-0472">Membrane</keyword>
<feature type="transmembrane region" description="Helical" evidence="1">
    <location>
        <begin position="33"/>
        <end position="58"/>
    </location>
</feature>
<keyword evidence="1" id="KW-0812">Transmembrane</keyword>
<name>A0A7S3IIV4_9SPIT</name>
<keyword evidence="1" id="KW-1133">Transmembrane helix</keyword>
<evidence type="ECO:0000313" key="2">
    <source>
        <dbReference type="EMBL" id="CAE0324800.1"/>
    </source>
</evidence>
<dbReference type="AlphaFoldDB" id="A0A7S3IIV4"/>